<dbReference type="EMBL" id="JAANQT010011789">
    <property type="protein sequence ID" value="KAG1274105.1"/>
    <property type="molecule type" value="Genomic_DNA"/>
</dbReference>
<reference evidence="1" key="1">
    <citation type="journal article" date="2020" name="Microb. Genom.">
        <title>Genetic diversity of clinical and environmental Mucorales isolates obtained from an investigation of mucormycosis cases among solid organ transplant recipients.</title>
        <authorList>
            <person name="Nguyen M.H."/>
            <person name="Kaul D."/>
            <person name="Muto C."/>
            <person name="Cheng S.J."/>
            <person name="Richter R.A."/>
            <person name="Bruno V.M."/>
            <person name="Liu G."/>
            <person name="Beyhan S."/>
            <person name="Sundermann A.J."/>
            <person name="Mounaud S."/>
            <person name="Pasculle A.W."/>
            <person name="Nierman W.C."/>
            <person name="Driscoll E."/>
            <person name="Cumbie R."/>
            <person name="Clancy C.J."/>
            <person name="Dupont C.L."/>
        </authorList>
    </citation>
    <scope>NUCLEOTIDE SEQUENCE</scope>
    <source>
        <strain evidence="1">GL11</strain>
    </source>
</reference>
<evidence type="ECO:0000313" key="1">
    <source>
        <dbReference type="EMBL" id="KAG1274105.1"/>
    </source>
</evidence>
<comment type="caution">
    <text evidence="1">The sequence shown here is derived from an EMBL/GenBank/DDBJ whole genome shotgun (WGS) entry which is preliminary data.</text>
</comment>
<accession>A0A9P6WRZ8</accession>
<name>A0A9P6WRZ8_RHIOR</name>
<sequence>MYNFKNLSPYGLAIAACSPFLPTINCQTTLIPSNSRIILPKISHPQNFYGSFHELVAYAPVTGKDRREFFDPVLDALTSVSDINPYRIIILGDFNYSYHRLNLSTKTHLKWWLQ</sequence>
<gene>
    <name evidence="1" type="ORF">G6F64_015207</name>
</gene>
<dbReference type="Gene3D" id="3.60.10.10">
    <property type="entry name" value="Endonuclease/exonuclease/phosphatase"/>
    <property type="match status" value="1"/>
</dbReference>
<evidence type="ECO:0008006" key="3">
    <source>
        <dbReference type="Google" id="ProtNLM"/>
    </source>
</evidence>
<proteinExistence type="predicted"/>
<dbReference type="AlphaFoldDB" id="A0A9P6WRZ8"/>
<organism evidence="1 2">
    <name type="scientific">Rhizopus oryzae</name>
    <name type="common">Mucormycosis agent</name>
    <name type="synonym">Rhizopus arrhizus var. delemar</name>
    <dbReference type="NCBI Taxonomy" id="64495"/>
    <lineage>
        <taxon>Eukaryota</taxon>
        <taxon>Fungi</taxon>
        <taxon>Fungi incertae sedis</taxon>
        <taxon>Mucoromycota</taxon>
        <taxon>Mucoromycotina</taxon>
        <taxon>Mucoromycetes</taxon>
        <taxon>Mucorales</taxon>
        <taxon>Mucorineae</taxon>
        <taxon>Rhizopodaceae</taxon>
        <taxon>Rhizopus</taxon>
    </lineage>
</organism>
<dbReference type="PROSITE" id="PS51257">
    <property type="entry name" value="PROKAR_LIPOPROTEIN"/>
    <property type="match status" value="1"/>
</dbReference>
<dbReference type="InterPro" id="IPR036691">
    <property type="entry name" value="Endo/exonu/phosph_ase_sf"/>
</dbReference>
<keyword evidence="2" id="KW-1185">Reference proteome</keyword>
<dbReference type="Proteomes" id="UP000716291">
    <property type="component" value="Unassembled WGS sequence"/>
</dbReference>
<dbReference type="SUPFAM" id="SSF56219">
    <property type="entry name" value="DNase I-like"/>
    <property type="match status" value="1"/>
</dbReference>
<protein>
    <recommendedName>
        <fullName evidence="3">Endonuclease/exonuclease/phosphatase domain-containing protein</fullName>
    </recommendedName>
</protein>
<evidence type="ECO:0000313" key="2">
    <source>
        <dbReference type="Proteomes" id="UP000716291"/>
    </source>
</evidence>